<evidence type="ECO:0000313" key="3">
    <source>
        <dbReference type="Proteomes" id="UP000195106"/>
    </source>
</evidence>
<evidence type="ECO:0000259" key="1">
    <source>
        <dbReference type="Pfam" id="PF01370"/>
    </source>
</evidence>
<dbReference type="InterPro" id="IPR051783">
    <property type="entry name" value="NAD(P)-dependent_oxidoreduct"/>
</dbReference>
<dbReference type="AlphaFoldDB" id="A0A251XSE8"/>
<sequence length="339" mass="35243">MSGAGVRDDAAGATPAPRDVLVLGGTAWIGGLVAARLAARGDRVTCLARGTGGPAPDGTRLVRADRDRADAYAAVESTEWDEVVDLTSSAEHARTAVAALADRARHWTLVSTVSVYAAPARPGDDETAAVVEPVDLEDYGQAKAAAERAVTAALAGRRMIVRPGLVVGPGDDSDRFGYWPARAALAGDGPVLVPDAEGRRAQVIDARDLVDLVVDVGARRLDGVVDAVGESVPLADVLDLAAEAAGSTGERVVATDAQLTAADVRHWAGPRSLPLWLPHDAVGLTARSDAGIRALGARRRPLAETVRDVLDDERARGLDRPRRSGLTRAEELQVLAALG</sequence>
<proteinExistence type="predicted"/>
<reference evidence="2 3" key="1">
    <citation type="submission" date="2016-08" db="EMBL/GenBank/DDBJ databases">
        <title>Genome sequence of Clavibacter michiganensis spp. strain CASJ009.</title>
        <authorList>
            <person name="Thapa S.P."/>
            <person name="Coaker G."/>
        </authorList>
    </citation>
    <scope>NUCLEOTIDE SEQUENCE [LARGE SCALE GENOMIC DNA]</scope>
    <source>
        <strain evidence="2">CASJ009</strain>
    </source>
</reference>
<dbReference type="GO" id="GO:0004029">
    <property type="term" value="F:aldehyde dehydrogenase (NAD+) activity"/>
    <property type="evidence" value="ECO:0007669"/>
    <property type="project" value="TreeGrafter"/>
</dbReference>
<gene>
    <name evidence="2" type="ORF">CMsap09_05730</name>
</gene>
<evidence type="ECO:0000313" key="2">
    <source>
        <dbReference type="EMBL" id="OUE08427.1"/>
    </source>
</evidence>
<dbReference type="Gene3D" id="3.40.50.720">
    <property type="entry name" value="NAD(P)-binding Rossmann-like Domain"/>
    <property type="match status" value="1"/>
</dbReference>
<feature type="domain" description="NAD-dependent epimerase/dehydratase" evidence="1">
    <location>
        <begin position="20"/>
        <end position="214"/>
    </location>
</feature>
<dbReference type="InterPro" id="IPR036291">
    <property type="entry name" value="NAD(P)-bd_dom_sf"/>
</dbReference>
<dbReference type="Proteomes" id="UP000195106">
    <property type="component" value="Unassembled WGS sequence"/>
</dbReference>
<comment type="caution">
    <text evidence="2">The sequence shown here is derived from an EMBL/GenBank/DDBJ whole genome shotgun (WGS) entry which is preliminary data.</text>
</comment>
<protein>
    <submittedName>
        <fullName evidence="2">NAD dependent epimerase/dehydratase family protein</fullName>
    </submittedName>
</protein>
<dbReference type="GO" id="GO:0005737">
    <property type="term" value="C:cytoplasm"/>
    <property type="evidence" value="ECO:0007669"/>
    <property type="project" value="TreeGrafter"/>
</dbReference>
<dbReference type="InterPro" id="IPR001509">
    <property type="entry name" value="Epimerase_deHydtase"/>
</dbReference>
<dbReference type="Pfam" id="PF01370">
    <property type="entry name" value="Epimerase"/>
    <property type="match status" value="1"/>
</dbReference>
<dbReference type="EMBL" id="MDHJ01000001">
    <property type="protein sequence ID" value="OUE08427.1"/>
    <property type="molecule type" value="Genomic_DNA"/>
</dbReference>
<dbReference type="SUPFAM" id="SSF51735">
    <property type="entry name" value="NAD(P)-binding Rossmann-fold domains"/>
    <property type="match status" value="1"/>
</dbReference>
<name>A0A251XSE8_9MICO</name>
<organism evidence="2 3">
    <name type="scientific">Clavibacter michiganensis</name>
    <dbReference type="NCBI Taxonomy" id="28447"/>
    <lineage>
        <taxon>Bacteria</taxon>
        <taxon>Bacillati</taxon>
        <taxon>Actinomycetota</taxon>
        <taxon>Actinomycetes</taxon>
        <taxon>Micrococcales</taxon>
        <taxon>Microbacteriaceae</taxon>
        <taxon>Clavibacter</taxon>
    </lineage>
</organism>
<dbReference type="PANTHER" id="PTHR48079">
    <property type="entry name" value="PROTEIN YEEZ"/>
    <property type="match status" value="1"/>
</dbReference>
<dbReference type="PANTHER" id="PTHR48079:SF6">
    <property type="entry name" value="NAD(P)-BINDING DOMAIN-CONTAINING PROTEIN-RELATED"/>
    <property type="match status" value="1"/>
</dbReference>
<accession>A0A251XSE8</accession>